<evidence type="ECO:0000256" key="10">
    <source>
        <dbReference type="ARBA" id="ARBA00023237"/>
    </source>
</evidence>
<dbReference type="InterPro" id="IPR036942">
    <property type="entry name" value="Beta-barrel_TonB_sf"/>
</dbReference>
<dbReference type="Pfam" id="PF00593">
    <property type="entry name" value="TonB_dep_Rec_b-barrel"/>
    <property type="match status" value="1"/>
</dbReference>
<evidence type="ECO:0000259" key="13">
    <source>
        <dbReference type="Pfam" id="PF00593"/>
    </source>
</evidence>
<dbReference type="PROSITE" id="PS52016">
    <property type="entry name" value="TONB_DEPENDENT_REC_3"/>
    <property type="match status" value="1"/>
</dbReference>
<evidence type="ECO:0000256" key="7">
    <source>
        <dbReference type="ARBA" id="ARBA00023065"/>
    </source>
</evidence>
<organism evidence="15 16">
    <name type="scientific">Novosphingobium mathurense</name>
    <dbReference type="NCBI Taxonomy" id="428990"/>
    <lineage>
        <taxon>Bacteria</taxon>
        <taxon>Pseudomonadati</taxon>
        <taxon>Pseudomonadota</taxon>
        <taxon>Alphaproteobacteria</taxon>
        <taxon>Sphingomonadales</taxon>
        <taxon>Sphingomonadaceae</taxon>
        <taxon>Novosphingobium</taxon>
    </lineage>
</organism>
<name>A0A1U6J095_9SPHN</name>
<dbReference type="InterPro" id="IPR039426">
    <property type="entry name" value="TonB-dep_rcpt-like"/>
</dbReference>
<dbReference type="InterPro" id="IPR000531">
    <property type="entry name" value="Beta-barrel_TonB"/>
</dbReference>
<dbReference type="GO" id="GO:0006826">
    <property type="term" value="P:iron ion transport"/>
    <property type="evidence" value="ECO:0007669"/>
    <property type="project" value="UniProtKB-KW"/>
</dbReference>
<keyword evidence="8 12" id="KW-0798">TonB box</keyword>
<evidence type="ECO:0000256" key="8">
    <source>
        <dbReference type="ARBA" id="ARBA00023077"/>
    </source>
</evidence>
<evidence type="ECO:0000256" key="6">
    <source>
        <dbReference type="ARBA" id="ARBA00023004"/>
    </source>
</evidence>
<dbReference type="SUPFAM" id="SSF56935">
    <property type="entry name" value="Porins"/>
    <property type="match status" value="1"/>
</dbReference>
<keyword evidence="6" id="KW-0408">Iron</keyword>
<keyword evidence="4" id="KW-0410">Iron transport</keyword>
<evidence type="ECO:0000313" key="16">
    <source>
        <dbReference type="Proteomes" id="UP000190989"/>
    </source>
</evidence>
<reference evidence="16" key="1">
    <citation type="submission" date="2017-02" db="EMBL/GenBank/DDBJ databases">
        <authorList>
            <person name="Varghese N."/>
            <person name="Submissions S."/>
        </authorList>
    </citation>
    <scope>NUCLEOTIDE SEQUENCE [LARGE SCALE GENOMIC DNA]</scope>
    <source>
        <strain evidence="16">SM117</strain>
    </source>
</reference>
<feature type="domain" description="TonB-dependent receptor-like beta-barrel" evidence="13">
    <location>
        <begin position="248"/>
        <end position="717"/>
    </location>
</feature>
<gene>
    <name evidence="15" type="ORF">SAMN06295987_1341</name>
</gene>
<keyword evidence="15" id="KW-0675">Receptor</keyword>
<dbReference type="STRING" id="428990.SAMN06295987_1341"/>
<dbReference type="InterPro" id="IPR012910">
    <property type="entry name" value="Plug_dom"/>
</dbReference>
<evidence type="ECO:0000256" key="3">
    <source>
        <dbReference type="ARBA" id="ARBA00022452"/>
    </source>
</evidence>
<keyword evidence="3 11" id="KW-1134">Transmembrane beta strand</keyword>
<dbReference type="Gene3D" id="2.40.170.20">
    <property type="entry name" value="TonB-dependent receptor, beta-barrel domain"/>
    <property type="match status" value="1"/>
</dbReference>
<protein>
    <submittedName>
        <fullName evidence="15">Outer membrane receptor proteins, mostly Fe transport</fullName>
    </submittedName>
</protein>
<dbReference type="PANTHER" id="PTHR32552">
    <property type="entry name" value="FERRICHROME IRON RECEPTOR-RELATED"/>
    <property type="match status" value="1"/>
</dbReference>
<evidence type="ECO:0000256" key="1">
    <source>
        <dbReference type="ARBA" id="ARBA00004571"/>
    </source>
</evidence>
<dbReference type="EMBL" id="FVZE01000034">
    <property type="protein sequence ID" value="SLK13685.1"/>
    <property type="molecule type" value="Genomic_DNA"/>
</dbReference>
<keyword evidence="7" id="KW-0406">Ion transport</keyword>
<feature type="non-terminal residue" evidence="15">
    <location>
        <position position="1"/>
    </location>
</feature>
<accession>A0A1U6J095</accession>
<dbReference type="PANTHER" id="PTHR32552:SF81">
    <property type="entry name" value="TONB-DEPENDENT OUTER MEMBRANE RECEPTOR"/>
    <property type="match status" value="1"/>
</dbReference>
<sequence>SQEIIVTATRQEQVLRRVPLSVTAYSQEALDQKGVRSVDDVARLTPGVSLDRQARYNGSQSNITIRGIRSTSGVATTGIYIDDTPVQARQGTSQAATNPYPRLFDLERVEVLRGPQGTLFGAGSVGGAVRFITPSPNLTGGIDIYARGELGFTDGGAPSYEMGLALGSPLVEDKVGLRVSGYYRRDGGYVDRVDYSGNMVDKNANREEAVVLRAAMALRPTETLTLTPSFLYQRTKTADASAYVEAISNPDRHDFRQNNPLGQPGSDRFLLPALKAEWEIGSVTLISNTSYLDRKVLNNYDTTTLDIASAARVYGPPPAALQGLADRAVANFFTKQFTQEVRLQNNDPDARLNWVLGGFYQRARSHDVFMVDGQNLLQMVNYGRATSVPPLAPCATVAQCFFGVSLYQGQYSLFLDTDQIDKQLAAFAQVDFKITPKLKLTAGARYADLKFDYANFRAGTTIVSPGVSTTSKQGSHPFTPKFGVSWQADPDNLFYGNVAKGFRIGGVANPVGQRCAADATAIGFDPNSPRNISSDTVWSYEVGMKNRLFGGKLNVDASAYKIDWKNIQTILTLPSCQVPTTVNLGDAVSKGFDLAVTASPYQGLSLGASVAYNDSHYTTTSDSSIPGRPIRRSGEPLGGPPWSLYFNGEYEFEVGDARPYLRGDLAYTSHDDTPLDLSSPIVNPDIPRTPAVTVLNLRVGTRVKGADISLFALNALNAQPEIARYEDAPAANYFRGVTLRPRTVGITATFRN</sequence>
<keyword evidence="10 11" id="KW-0998">Cell outer membrane</keyword>
<evidence type="ECO:0000256" key="9">
    <source>
        <dbReference type="ARBA" id="ARBA00023136"/>
    </source>
</evidence>
<dbReference type="AlphaFoldDB" id="A0A1U6J095"/>
<evidence type="ECO:0000256" key="4">
    <source>
        <dbReference type="ARBA" id="ARBA00022496"/>
    </source>
</evidence>
<evidence type="ECO:0000259" key="14">
    <source>
        <dbReference type="Pfam" id="PF07715"/>
    </source>
</evidence>
<dbReference type="RefSeq" id="WP_139384146.1">
    <property type="nucleotide sequence ID" value="NZ_FVZE01000034.1"/>
</dbReference>
<keyword evidence="2 11" id="KW-0813">Transport</keyword>
<evidence type="ECO:0000256" key="11">
    <source>
        <dbReference type="PROSITE-ProRule" id="PRU01360"/>
    </source>
</evidence>
<evidence type="ECO:0000313" key="15">
    <source>
        <dbReference type="EMBL" id="SLK13685.1"/>
    </source>
</evidence>
<dbReference type="GO" id="GO:0009279">
    <property type="term" value="C:cell outer membrane"/>
    <property type="evidence" value="ECO:0007669"/>
    <property type="project" value="UniProtKB-SubCell"/>
</dbReference>
<dbReference type="Proteomes" id="UP000190989">
    <property type="component" value="Unassembled WGS sequence"/>
</dbReference>
<feature type="domain" description="TonB-dependent receptor plug" evidence="14">
    <location>
        <begin position="15"/>
        <end position="128"/>
    </location>
</feature>
<proteinExistence type="inferred from homology"/>
<keyword evidence="9 11" id="KW-0472">Membrane</keyword>
<keyword evidence="5 11" id="KW-0812">Transmembrane</keyword>
<keyword evidence="16" id="KW-1185">Reference proteome</keyword>
<dbReference type="Pfam" id="PF07715">
    <property type="entry name" value="Plug"/>
    <property type="match status" value="1"/>
</dbReference>
<evidence type="ECO:0000256" key="5">
    <source>
        <dbReference type="ARBA" id="ARBA00022692"/>
    </source>
</evidence>
<evidence type="ECO:0000256" key="12">
    <source>
        <dbReference type="RuleBase" id="RU003357"/>
    </source>
</evidence>
<comment type="similarity">
    <text evidence="11 12">Belongs to the TonB-dependent receptor family.</text>
</comment>
<evidence type="ECO:0000256" key="2">
    <source>
        <dbReference type="ARBA" id="ARBA00022448"/>
    </source>
</evidence>
<comment type="subcellular location">
    <subcellularLocation>
        <location evidence="1 11">Cell outer membrane</location>
        <topology evidence="1 11">Multi-pass membrane protein</topology>
    </subcellularLocation>
</comment>